<keyword evidence="1" id="KW-0812">Transmembrane</keyword>
<evidence type="ECO:0000256" key="1">
    <source>
        <dbReference type="SAM" id="Phobius"/>
    </source>
</evidence>
<evidence type="ECO:0000313" key="3">
    <source>
        <dbReference type="Proteomes" id="UP000232323"/>
    </source>
</evidence>
<keyword evidence="1" id="KW-0472">Membrane</keyword>
<reference evidence="2 3" key="1">
    <citation type="submission" date="2017-08" db="EMBL/GenBank/DDBJ databases">
        <title>Acidophilic green algal genome provides insights into adaptation to an acidic environment.</title>
        <authorList>
            <person name="Hirooka S."/>
            <person name="Hirose Y."/>
            <person name="Kanesaki Y."/>
            <person name="Higuchi S."/>
            <person name="Fujiwara T."/>
            <person name="Onuma R."/>
            <person name="Era A."/>
            <person name="Ohbayashi R."/>
            <person name="Uzuka A."/>
            <person name="Nozaki H."/>
            <person name="Yoshikawa H."/>
            <person name="Miyagishima S.Y."/>
        </authorList>
    </citation>
    <scope>NUCLEOTIDE SEQUENCE [LARGE SCALE GENOMIC DNA]</scope>
    <source>
        <strain evidence="2 3">NIES-2499</strain>
    </source>
</reference>
<proteinExistence type="predicted"/>
<feature type="transmembrane region" description="Helical" evidence="1">
    <location>
        <begin position="47"/>
        <end position="69"/>
    </location>
</feature>
<keyword evidence="3" id="KW-1185">Reference proteome</keyword>
<dbReference type="AlphaFoldDB" id="A0A250XHL1"/>
<dbReference type="Proteomes" id="UP000232323">
    <property type="component" value="Unassembled WGS sequence"/>
</dbReference>
<sequence length="97" mass="10253">MQCSGIIAGATNLRLGLIYTAAKSAVVVTEAITIISSMPFFDECRMVLYYALPISFVDSVCFAASLVGISEVGRLGFKELSALTLGGTFFNLTGLSM</sequence>
<organism evidence="2 3">
    <name type="scientific">Chlamydomonas eustigma</name>
    <dbReference type="NCBI Taxonomy" id="1157962"/>
    <lineage>
        <taxon>Eukaryota</taxon>
        <taxon>Viridiplantae</taxon>
        <taxon>Chlorophyta</taxon>
        <taxon>core chlorophytes</taxon>
        <taxon>Chlorophyceae</taxon>
        <taxon>CS clade</taxon>
        <taxon>Chlamydomonadales</taxon>
        <taxon>Chlamydomonadaceae</taxon>
        <taxon>Chlamydomonas</taxon>
    </lineage>
</organism>
<protein>
    <submittedName>
        <fullName evidence="2">Uncharacterized protein</fullName>
    </submittedName>
</protein>
<accession>A0A250XHL1</accession>
<name>A0A250XHL1_9CHLO</name>
<dbReference type="EMBL" id="BEGY01000078">
    <property type="protein sequence ID" value="GAX82290.1"/>
    <property type="molecule type" value="Genomic_DNA"/>
</dbReference>
<evidence type="ECO:0000313" key="2">
    <source>
        <dbReference type="EMBL" id="GAX82290.1"/>
    </source>
</evidence>
<comment type="caution">
    <text evidence="2">The sequence shown here is derived from an EMBL/GenBank/DDBJ whole genome shotgun (WGS) entry which is preliminary data.</text>
</comment>
<keyword evidence="1" id="KW-1133">Transmembrane helix</keyword>
<gene>
    <name evidence="2" type="ORF">CEUSTIGMA_g9719.t1</name>
</gene>